<dbReference type="Proteomes" id="UP000198668">
    <property type="component" value="Unassembled WGS sequence"/>
</dbReference>
<organism evidence="1 2">
    <name type="scientific">Pisciglobus halotolerans</name>
    <dbReference type="NCBI Taxonomy" id="745365"/>
    <lineage>
        <taxon>Bacteria</taxon>
        <taxon>Bacillati</taxon>
        <taxon>Bacillota</taxon>
        <taxon>Bacilli</taxon>
        <taxon>Lactobacillales</taxon>
        <taxon>Carnobacteriaceae</taxon>
    </lineage>
</organism>
<dbReference type="InterPro" id="IPR007351">
    <property type="entry name" value="YjbR"/>
</dbReference>
<reference evidence="1 2" key="1">
    <citation type="submission" date="2016-10" db="EMBL/GenBank/DDBJ databases">
        <authorList>
            <person name="de Groot N.N."/>
        </authorList>
    </citation>
    <scope>NUCLEOTIDE SEQUENCE [LARGE SCALE GENOMIC DNA]</scope>
    <source>
        <strain evidence="1 2">DSM 27630</strain>
    </source>
</reference>
<dbReference type="InterPro" id="IPR038056">
    <property type="entry name" value="YjbR-like_sf"/>
</dbReference>
<dbReference type="PANTHER" id="PTHR35145:SF1">
    <property type="entry name" value="CYTOPLASMIC PROTEIN"/>
    <property type="match status" value="1"/>
</dbReference>
<name>A0A1I3C7A3_9LACT</name>
<dbReference type="SUPFAM" id="SSF142906">
    <property type="entry name" value="YjbR-like"/>
    <property type="match status" value="1"/>
</dbReference>
<dbReference type="EMBL" id="FOQE01000014">
    <property type="protein sequence ID" value="SFH69901.1"/>
    <property type="molecule type" value="Genomic_DNA"/>
</dbReference>
<gene>
    <name evidence="1" type="ORF">SAMN04489868_1141</name>
</gene>
<dbReference type="Gene3D" id="3.90.1150.30">
    <property type="match status" value="1"/>
</dbReference>
<dbReference type="InterPro" id="IPR058532">
    <property type="entry name" value="YjbR/MT2646/Rv2570-like"/>
</dbReference>
<sequence>MNVSSDKIGLNDNQEIDILNLKTREELIGPLRKKEGIYQAYHMNKSKWVSVNLNEMKSVDSIKELIDESYELTS</sequence>
<evidence type="ECO:0000313" key="2">
    <source>
        <dbReference type="Proteomes" id="UP000198668"/>
    </source>
</evidence>
<keyword evidence="2" id="KW-1185">Reference proteome</keyword>
<accession>A0A1I3C7A3</accession>
<protein>
    <submittedName>
        <fullName evidence="1">YjbR protein</fullName>
    </submittedName>
</protein>
<proteinExistence type="predicted"/>
<evidence type="ECO:0000313" key="1">
    <source>
        <dbReference type="EMBL" id="SFH69901.1"/>
    </source>
</evidence>
<dbReference type="AlphaFoldDB" id="A0A1I3C7A3"/>
<dbReference type="Pfam" id="PF04237">
    <property type="entry name" value="YjbR"/>
    <property type="match status" value="1"/>
</dbReference>
<dbReference type="PANTHER" id="PTHR35145">
    <property type="entry name" value="CYTOPLASMIC PROTEIN-RELATED"/>
    <property type="match status" value="1"/>
</dbReference>